<dbReference type="Proteomes" id="UP000050741">
    <property type="component" value="Unassembled WGS sequence"/>
</dbReference>
<keyword evidence="1" id="KW-1185">Reference proteome</keyword>
<reference evidence="1" key="1">
    <citation type="submission" date="2014-05" db="EMBL/GenBank/DDBJ databases">
        <title>The genome and life-stage specific transcriptomes of Globodera pallida elucidate key aspects of plant parasitism by a cyst nematode.</title>
        <authorList>
            <person name="Cotton J.A."/>
            <person name="Lilley C.J."/>
            <person name="Jones L.M."/>
            <person name="Kikuchi T."/>
            <person name="Reid A.J."/>
            <person name="Thorpe P."/>
            <person name="Tsai I.J."/>
            <person name="Beasley H."/>
            <person name="Blok V."/>
            <person name="Cock P.J.A."/>
            <person name="Van den Akker S.E."/>
            <person name="Holroyd N."/>
            <person name="Hunt M."/>
            <person name="Mantelin S."/>
            <person name="Naghra H."/>
            <person name="Pain A."/>
            <person name="Palomares-Rius J.E."/>
            <person name="Zarowiecki M."/>
            <person name="Berriman M."/>
            <person name="Jones J.T."/>
            <person name="Urwin P.E."/>
        </authorList>
    </citation>
    <scope>NUCLEOTIDE SEQUENCE [LARGE SCALE GENOMIC DNA]</scope>
    <source>
        <strain evidence="1">Lindley</strain>
    </source>
</reference>
<reference evidence="2" key="2">
    <citation type="submission" date="2016-06" db="UniProtKB">
        <authorList>
            <consortium name="WormBaseParasite"/>
        </authorList>
    </citation>
    <scope>IDENTIFICATION</scope>
</reference>
<sequence length="190" mass="22590">MNADMDVKFWRCEQFNTKHVMCKARLHTDLELERELPQELQPILEWFISNYTGRPRLDGVRSQPKFDPAIWNVHQRTVLGLDRTNNFCESAHRRLQRIFGCDHPSVWRFVDLLRMAQKNTDAEFAQFIAGHQATKKRQKFREADRRILELIQRYTPVNPAHNDHQYAANPNHQAIIEFLQGISYNYNMNP</sequence>
<evidence type="ECO:0000313" key="2">
    <source>
        <dbReference type="WBParaSite" id="GPLIN_001581300"/>
    </source>
</evidence>
<organism evidence="1 2">
    <name type="scientific">Globodera pallida</name>
    <name type="common">Potato cyst nematode worm</name>
    <name type="synonym">Heterodera pallida</name>
    <dbReference type="NCBI Taxonomy" id="36090"/>
    <lineage>
        <taxon>Eukaryota</taxon>
        <taxon>Metazoa</taxon>
        <taxon>Ecdysozoa</taxon>
        <taxon>Nematoda</taxon>
        <taxon>Chromadorea</taxon>
        <taxon>Rhabditida</taxon>
        <taxon>Tylenchina</taxon>
        <taxon>Tylenchomorpha</taxon>
        <taxon>Tylenchoidea</taxon>
        <taxon>Heteroderidae</taxon>
        <taxon>Heteroderinae</taxon>
        <taxon>Globodera</taxon>
    </lineage>
</organism>
<protein>
    <submittedName>
        <fullName evidence="2">MULE domain-containing protein</fullName>
    </submittedName>
</protein>
<accession>A0A183CSF5</accession>
<proteinExistence type="predicted"/>
<evidence type="ECO:0000313" key="1">
    <source>
        <dbReference type="Proteomes" id="UP000050741"/>
    </source>
</evidence>
<name>A0A183CSF5_GLOPA</name>
<dbReference type="AlphaFoldDB" id="A0A183CSF5"/>
<dbReference type="WBParaSite" id="GPLIN_001581300">
    <property type="protein sequence ID" value="GPLIN_001581300"/>
    <property type="gene ID" value="GPLIN_001581300"/>
</dbReference>